<dbReference type="SUPFAM" id="SSF50978">
    <property type="entry name" value="WD40 repeat-like"/>
    <property type="match status" value="1"/>
</dbReference>
<evidence type="ECO:0000256" key="3">
    <source>
        <dbReference type="HAMAP-Rule" id="MF_03037"/>
    </source>
</evidence>
<dbReference type="OrthoDB" id="284782at2759"/>
<dbReference type="PANTHER" id="PTHR19920">
    <property type="entry name" value="WD40 PROTEIN CIAO1"/>
    <property type="match status" value="1"/>
</dbReference>
<dbReference type="Gene3D" id="2.130.10.10">
    <property type="entry name" value="YVTN repeat-like/Quinoprotein amine dehydrogenase"/>
    <property type="match status" value="1"/>
</dbReference>
<dbReference type="GO" id="GO:0016226">
    <property type="term" value="P:iron-sulfur cluster assembly"/>
    <property type="evidence" value="ECO:0007669"/>
    <property type="project" value="UniProtKB-UniRule"/>
</dbReference>
<comment type="function">
    <text evidence="3">Essential component of the cytosolic iron-sulfur (Fe/S) protein assembly machinery. Required for the maturation of extramitochondrial Fe/S proteins.</text>
</comment>
<name>A0A0C3PDV6_PHLG1</name>
<sequence length="358" mass="39751">MRFPGHDDRAWHVAWNPTRSILASCSADKTVRLYTYTSSASEPNTLKFNYNTTIPTGHTKTVRAIAWSPSGKTLATASFDANIGIWEQEDSGEDGEKGEWECMSLLEGHETECKSIAYSSTGTLLASCSRDKTVWIWEVHPDADFECMGVLMEHSQDVKCVAWHPKEEILASASYDDTIKLYLDDPSDDWFCAATLSGHGSTVWTLAWEPEQGQYLASGSDDHTIRIWRRLPGQGELKFQCIAVLEGHDRSVYSISWTKAPPYVSQQAAADGQRNLGWIASTGGDGTIFVWELTLGDNEDAPHIRHSIITRIDAAHGVHDLNSIVWCPRPGMEGTFATAGDDGHMKVWKVQRTEEVGK</sequence>
<reference evidence="5 6" key="1">
    <citation type="journal article" date="2014" name="PLoS Genet.">
        <title>Analysis of the Phlebiopsis gigantea genome, transcriptome and secretome provides insight into its pioneer colonization strategies of wood.</title>
        <authorList>
            <person name="Hori C."/>
            <person name="Ishida T."/>
            <person name="Igarashi K."/>
            <person name="Samejima M."/>
            <person name="Suzuki H."/>
            <person name="Master E."/>
            <person name="Ferreira P."/>
            <person name="Ruiz-Duenas F.J."/>
            <person name="Held B."/>
            <person name="Canessa P."/>
            <person name="Larrondo L.F."/>
            <person name="Schmoll M."/>
            <person name="Druzhinina I.S."/>
            <person name="Kubicek C.P."/>
            <person name="Gaskell J.A."/>
            <person name="Kersten P."/>
            <person name="St John F."/>
            <person name="Glasner J."/>
            <person name="Sabat G."/>
            <person name="Splinter BonDurant S."/>
            <person name="Syed K."/>
            <person name="Yadav J."/>
            <person name="Mgbeahuruike A.C."/>
            <person name="Kovalchuk A."/>
            <person name="Asiegbu F.O."/>
            <person name="Lackner G."/>
            <person name="Hoffmeister D."/>
            <person name="Rencoret J."/>
            <person name="Gutierrez A."/>
            <person name="Sun H."/>
            <person name="Lindquist E."/>
            <person name="Barry K."/>
            <person name="Riley R."/>
            <person name="Grigoriev I.V."/>
            <person name="Henrissat B."/>
            <person name="Kues U."/>
            <person name="Berka R.M."/>
            <person name="Martinez A.T."/>
            <person name="Covert S.F."/>
            <person name="Blanchette R.A."/>
            <person name="Cullen D."/>
        </authorList>
    </citation>
    <scope>NUCLEOTIDE SEQUENCE [LARGE SCALE GENOMIC DNA]</scope>
    <source>
        <strain evidence="5 6">11061_1 CR5-6</strain>
    </source>
</reference>
<dbReference type="SMART" id="SM00320">
    <property type="entry name" value="WD40"/>
    <property type="match status" value="7"/>
</dbReference>
<feature type="repeat" description="WD" evidence="4">
    <location>
        <begin position="55"/>
        <end position="87"/>
    </location>
</feature>
<dbReference type="Proteomes" id="UP000053257">
    <property type="component" value="Unassembled WGS sequence"/>
</dbReference>
<keyword evidence="1 4" id="KW-0853">WD repeat</keyword>
<dbReference type="PRINTS" id="PR00320">
    <property type="entry name" value="GPROTEINBRPT"/>
</dbReference>
<proteinExistence type="inferred from homology"/>
<keyword evidence="2" id="KW-0677">Repeat</keyword>
<dbReference type="PROSITE" id="PS50082">
    <property type="entry name" value="WD_REPEATS_2"/>
    <property type="match status" value="5"/>
</dbReference>
<dbReference type="InterPro" id="IPR028608">
    <property type="entry name" value="CIAO1/Cia1"/>
</dbReference>
<accession>A0A0C3PDV6</accession>
<dbReference type="STRING" id="745531.A0A0C3PDV6"/>
<dbReference type="PANTHER" id="PTHR19920:SF0">
    <property type="entry name" value="CYTOSOLIC IRON-SULFUR PROTEIN ASSEMBLY PROTEIN CIAO1-RELATED"/>
    <property type="match status" value="1"/>
</dbReference>
<feature type="repeat" description="WD" evidence="4">
    <location>
        <begin position="196"/>
        <end position="228"/>
    </location>
</feature>
<protein>
    <recommendedName>
        <fullName evidence="3">Probable cytosolic iron-sulfur protein assembly protein 1</fullName>
    </recommendedName>
</protein>
<dbReference type="EMBL" id="KN840610">
    <property type="protein sequence ID" value="KIP03558.1"/>
    <property type="molecule type" value="Genomic_DNA"/>
</dbReference>
<dbReference type="InterPro" id="IPR020472">
    <property type="entry name" value="WD40_PAC1"/>
</dbReference>
<dbReference type="AlphaFoldDB" id="A0A0C3PDV6"/>
<feature type="repeat" description="WD" evidence="4">
    <location>
        <begin position="3"/>
        <end position="44"/>
    </location>
</feature>
<evidence type="ECO:0000256" key="4">
    <source>
        <dbReference type="PROSITE-ProRule" id="PRU00221"/>
    </source>
</evidence>
<gene>
    <name evidence="3" type="primary">CIA1</name>
    <name evidence="5" type="ORF">PHLGIDRAFT_77391</name>
</gene>
<dbReference type="Pfam" id="PF00400">
    <property type="entry name" value="WD40"/>
    <property type="match status" value="7"/>
</dbReference>
<dbReference type="HOGENOM" id="CLU_000288_57_8_1"/>
<keyword evidence="6" id="KW-1185">Reference proteome</keyword>
<evidence type="ECO:0000256" key="2">
    <source>
        <dbReference type="ARBA" id="ARBA00022737"/>
    </source>
</evidence>
<dbReference type="InterPro" id="IPR015943">
    <property type="entry name" value="WD40/YVTN_repeat-like_dom_sf"/>
</dbReference>
<dbReference type="CDD" id="cd00200">
    <property type="entry name" value="WD40"/>
    <property type="match status" value="1"/>
</dbReference>
<feature type="repeat" description="WD" evidence="4">
    <location>
        <begin position="106"/>
        <end position="139"/>
    </location>
</feature>
<dbReference type="PROSITE" id="PS00678">
    <property type="entry name" value="WD_REPEATS_1"/>
    <property type="match status" value="1"/>
</dbReference>
<organism evidence="5 6">
    <name type="scientific">Phlebiopsis gigantea (strain 11061_1 CR5-6)</name>
    <name type="common">White-rot fungus</name>
    <name type="synonym">Peniophora gigantea</name>
    <dbReference type="NCBI Taxonomy" id="745531"/>
    <lineage>
        <taxon>Eukaryota</taxon>
        <taxon>Fungi</taxon>
        <taxon>Dikarya</taxon>
        <taxon>Basidiomycota</taxon>
        <taxon>Agaricomycotina</taxon>
        <taxon>Agaricomycetes</taxon>
        <taxon>Polyporales</taxon>
        <taxon>Phanerochaetaceae</taxon>
        <taxon>Phlebiopsis</taxon>
    </lineage>
</organism>
<evidence type="ECO:0000313" key="6">
    <source>
        <dbReference type="Proteomes" id="UP000053257"/>
    </source>
</evidence>
<dbReference type="InterPro" id="IPR036322">
    <property type="entry name" value="WD40_repeat_dom_sf"/>
</dbReference>
<dbReference type="HAMAP" id="MF_03037">
    <property type="entry name" value="ciao1"/>
    <property type="match status" value="1"/>
</dbReference>
<dbReference type="InterPro" id="IPR001680">
    <property type="entry name" value="WD40_rpt"/>
</dbReference>
<comment type="similarity">
    <text evidence="3">Belongs to the WD repeat CIA1 family.</text>
</comment>
<dbReference type="GO" id="GO:0097361">
    <property type="term" value="C:cytosolic [4Fe-4S] assembly targeting complex"/>
    <property type="evidence" value="ECO:0007669"/>
    <property type="project" value="InterPro"/>
</dbReference>
<dbReference type="InterPro" id="IPR019775">
    <property type="entry name" value="WD40_repeat_CS"/>
</dbReference>
<evidence type="ECO:0000313" key="5">
    <source>
        <dbReference type="EMBL" id="KIP03558.1"/>
    </source>
</evidence>
<feature type="repeat" description="WD" evidence="4">
    <location>
        <begin position="151"/>
        <end position="182"/>
    </location>
</feature>
<evidence type="ECO:0000256" key="1">
    <source>
        <dbReference type="ARBA" id="ARBA00022574"/>
    </source>
</evidence>
<dbReference type="PROSITE" id="PS50294">
    <property type="entry name" value="WD_REPEATS_REGION"/>
    <property type="match status" value="5"/>
</dbReference>